<dbReference type="Pfam" id="PF00903">
    <property type="entry name" value="Glyoxalase"/>
    <property type="match status" value="1"/>
</dbReference>
<feature type="domain" description="VOC" evidence="1">
    <location>
        <begin position="21"/>
        <end position="147"/>
    </location>
</feature>
<gene>
    <name evidence="2" type="ordered locus">Isop_0170</name>
</gene>
<protein>
    <submittedName>
        <fullName evidence="2">Glyoxalase/bleomycin resistance protein/dioxygenase</fullName>
    </submittedName>
</protein>
<evidence type="ECO:0000313" key="2">
    <source>
        <dbReference type="EMBL" id="ADV60767.1"/>
    </source>
</evidence>
<proteinExistence type="predicted"/>
<dbReference type="CDD" id="cd06587">
    <property type="entry name" value="VOC"/>
    <property type="match status" value="1"/>
</dbReference>
<dbReference type="KEGG" id="ipa:Isop_0170"/>
<evidence type="ECO:0000259" key="1">
    <source>
        <dbReference type="PROSITE" id="PS51819"/>
    </source>
</evidence>
<dbReference type="EMBL" id="CP002353">
    <property type="protein sequence ID" value="ADV60767.1"/>
    <property type="molecule type" value="Genomic_DNA"/>
</dbReference>
<dbReference type="SUPFAM" id="SSF54593">
    <property type="entry name" value="Glyoxalase/Bleomycin resistance protein/Dihydroxybiphenyl dioxygenase"/>
    <property type="match status" value="1"/>
</dbReference>
<dbReference type="HOGENOM" id="CLU_1600491_0_0_0"/>
<evidence type="ECO:0000313" key="3">
    <source>
        <dbReference type="Proteomes" id="UP000008631"/>
    </source>
</evidence>
<dbReference type="Proteomes" id="UP000008631">
    <property type="component" value="Chromosome"/>
</dbReference>
<name>E8R672_ISOPI</name>
<dbReference type="AlphaFoldDB" id="E8R672"/>
<sequence>MNPTPTTQTPGLNPSVNPTMRLYMIEATVRDHAAAVSWLRDVVGFALLWHDVPRRFALFEIAPGGVHLAVKTRSSNHLAADTTWDPSEQPLAFPQRITFETDDLEATVAALSARNARLGPITDHPDEGYRKVKLLPPPGVELEVAIFGWTSDKVRGSITAHAAEAR</sequence>
<dbReference type="InterPro" id="IPR037523">
    <property type="entry name" value="VOC_core"/>
</dbReference>
<dbReference type="eggNOG" id="COG0346">
    <property type="taxonomic scope" value="Bacteria"/>
</dbReference>
<dbReference type="InParanoid" id="E8R672"/>
<dbReference type="PROSITE" id="PS51819">
    <property type="entry name" value="VOC"/>
    <property type="match status" value="1"/>
</dbReference>
<dbReference type="InterPro" id="IPR004360">
    <property type="entry name" value="Glyas_Fos-R_dOase_dom"/>
</dbReference>
<organism evidence="2 3">
    <name type="scientific">Isosphaera pallida (strain ATCC 43644 / DSM 9630 / IS1B)</name>
    <dbReference type="NCBI Taxonomy" id="575540"/>
    <lineage>
        <taxon>Bacteria</taxon>
        <taxon>Pseudomonadati</taxon>
        <taxon>Planctomycetota</taxon>
        <taxon>Planctomycetia</taxon>
        <taxon>Isosphaerales</taxon>
        <taxon>Isosphaeraceae</taxon>
        <taxon>Isosphaera</taxon>
    </lineage>
</organism>
<keyword evidence="3" id="KW-1185">Reference proteome</keyword>
<dbReference type="Gene3D" id="3.10.180.10">
    <property type="entry name" value="2,3-Dihydroxybiphenyl 1,2-Dioxygenase, domain 1"/>
    <property type="match status" value="1"/>
</dbReference>
<reference key="1">
    <citation type="submission" date="2010-11" db="EMBL/GenBank/DDBJ databases">
        <title>The complete sequence of chromosome of Isophaera pallida ATCC 43644.</title>
        <authorList>
            <consortium name="US DOE Joint Genome Institute (JGI-PGF)"/>
            <person name="Lucas S."/>
            <person name="Copeland A."/>
            <person name="Lapidus A."/>
            <person name="Bruce D."/>
            <person name="Goodwin L."/>
            <person name="Pitluck S."/>
            <person name="Kyrpides N."/>
            <person name="Mavromatis K."/>
            <person name="Pagani I."/>
            <person name="Ivanova N."/>
            <person name="Saunders E."/>
            <person name="Brettin T."/>
            <person name="Detter J.C."/>
            <person name="Han C."/>
            <person name="Tapia R."/>
            <person name="Land M."/>
            <person name="Hauser L."/>
            <person name="Markowitz V."/>
            <person name="Cheng J.-F."/>
            <person name="Hugenholtz P."/>
            <person name="Woyke T."/>
            <person name="Wu D."/>
            <person name="Eisen J.A."/>
        </authorList>
    </citation>
    <scope>NUCLEOTIDE SEQUENCE</scope>
    <source>
        <strain>ATCC 43644</strain>
    </source>
</reference>
<accession>E8R672</accession>
<dbReference type="InterPro" id="IPR029068">
    <property type="entry name" value="Glyas_Bleomycin-R_OHBP_Dase"/>
</dbReference>
<reference evidence="2 3" key="2">
    <citation type="journal article" date="2011" name="Stand. Genomic Sci.">
        <title>Complete genome sequence of Isosphaera pallida type strain (IS1B).</title>
        <authorList>
            <consortium name="US DOE Joint Genome Institute (JGI-PGF)"/>
            <person name="Goker M."/>
            <person name="Cleland D."/>
            <person name="Saunders E."/>
            <person name="Lapidus A."/>
            <person name="Nolan M."/>
            <person name="Lucas S."/>
            <person name="Hammon N."/>
            <person name="Deshpande S."/>
            <person name="Cheng J.F."/>
            <person name="Tapia R."/>
            <person name="Han C."/>
            <person name="Goodwin L."/>
            <person name="Pitluck S."/>
            <person name="Liolios K."/>
            <person name="Pagani I."/>
            <person name="Ivanova N."/>
            <person name="Mavromatis K."/>
            <person name="Pati A."/>
            <person name="Chen A."/>
            <person name="Palaniappan K."/>
            <person name="Land M."/>
            <person name="Hauser L."/>
            <person name="Chang Y.J."/>
            <person name="Jeffries C.D."/>
            <person name="Detter J.C."/>
            <person name="Beck B."/>
            <person name="Woyke T."/>
            <person name="Bristow J."/>
            <person name="Eisen J.A."/>
            <person name="Markowitz V."/>
            <person name="Hugenholtz P."/>
            <person name="Kyrpides N.C."/>
            <person name="Klenk H.P."/>
        </authorList>
    </citation>
    <scope>NUCLEOTIDE SEQUENCE [LARGE SCALE GENOMIC DNA]</scope>
    <source>
        <strain evidence="3">ATCC 43644 / DSM 9630 / IS1B</strain>
    </source>
</reference>